<dbReference type="InterPro" id="IPR051677">
    <property type="entry name" value="AfsR-DnrI-RedD_regulator"/>
</dbReference>
<dbReference type="Gene3D" id="1.25.40.10">
    <property type="entry name" value="Tetratricopeptide repeat domain"/>
    <property type="match status" value="1"/>
</dbReference>
<evidence type="ECO:0000256" key="4">
    <source>
        <dbReference type="ARBA" id="ARBA00023163"/>
    </source>
</evidence>
<sequence>MPEAERSVRLELLGRMRVWRDETEVTPGPPKQRAVLGLLASRVNEVVEIEEIIDAVWGDTVPATASNSVHTYVAGLRKVLEPRRGRRDTGEVLVSTGGGYSLCVPPENIDVERFMELLARARRSLAEGLAPAALREFDAALGLWRGEAYASVPGPFAETERAHLFELRMTATEEWAALMLEVGRHSELAAVLTASVARHPLRERLRWLLMLALYRCGRQARALEVYRETRELLIQELGIEPGPDLRKLHEQILAGSPELLAPVPDGPPALGRPGPRERGLGEFVALRPAQLPPKARGFAGRSAELGALRAIIDEGLAQPGSKPPLVVIDGAPGSGKTALALTIGHEFIDRFPDGQLFIDLGGFSPGRRPLDASEALASLLLSLGVSRRHVPAELEGRTALYRSLLHDRRVLIVLDDALDPEQLRPLVPGGPACVLITSRRRQSGFVARDGAHRVEVAPLELDESISLLTYLIGAERVDGQREDTVRIAEMCGHLPLALRLAAEQLTAHPRMRFAELVERYTPKNSRLDRLAVENDPEATLRSVFGASYRALDPEPARMFRLLGAYGSPVFCVSEAAALAGLPWGAARRVLENLADNHLLDAEGRDNYRFHTLIGTYAAECSRQEPERRRNEALRRVLRYQRARNGFFSGPENVLDIDHPAARL</sequence>
<name>A0A239GH74_9ACTN</name>
<dbReference type="AlphaFoldDB" id="A0A239GH74"/>
<dbReference type="PANTHER" id="PTHR35807:SF1">
    <property type="entry name" value="TRANSCRIPTIONAL REGULATOR REDD"/>
    <property type="match status" value="1"/>
</dbReference>
<feature type="domain" description="OmpR/PhoB-type" evidence="6">
    <location>
        <begin position="1"/>
        <end position="104"/>
    </location>
</feature>
<dbReference type="SMART" id="SM01043">
    <property type="entry name" value="BTAD"/>
    <property type="match status" value="1"/>
</dbReference>
<dbReference type="Proteomes" id="UP000198318">
    <property type="component" value="Unassembled WGS sequence"/>
</dbReference>
<keyword evidence="3 5" id="KW-0238">DNA-binding</keyword>
<dbReference type="Gene3D" id="1.10.10.10">
    <property type="entry name" value="Winged helix-like DNA-binding domain superfamily/Winged helix DNA-binding domain"/>
    <property type="match status" value="1"/>
</dbReference>
<dbReference type="Pfam" id="PF00486">
    <property type="entry name" value="Trans_reg_C"/>
    <property type="match status" value="1"/>
</dbReference>
<dbReference type="SMART" id="SM00382">
    <property type="entry name" value="AAA"/>
    <property type="match status" value="1"/>
</dbReference>
<dbReference type="GO" id="GO:0043531">
    <property type="term" value="F:ADP binding"/>
    <property type="evidence" value="ECO:0007669"/>
    <property type="project" value="InterPro"/>
</dbReference>
<dbReference type="InterPro" id="IPR002182">
    <property type="entry name" value="NB-ARC"/>
</dbReference>
<organism evidence="7 8">
    <name type="scientific">Actinomadura meyerae</name>
    <dbReference type="NCBI Taxonomy" id="240840"/>
    <lineage>
        <taxon>Bacteria</taxon>
        <taxon>Bacillati</taxon>
        <taxon>Actinomycetota</taxon>
        <taxon>Actinomycetes</taxon>
        <taxon>Streptosporangiales</taxon>
        <taxon>Thermomonosporaceae</taxon>
        <taxon>Actinomadura</taxon>
    </lineage>
</organism>
<dbReference type="GO" id="GO:0000160">
    <property type="term" value="P:phosphorelay signal transduction system"/>
    <property type="evidence" value="ECO:0007669"/>
    <property type="project" value="InterPro"/>
</dbReference>
<dbReference type="PANTHER" id="PTHR35807">
    <property type="entry name" value="TRANSCRIPTIONAL REGULATOR REDD-RELATED"/>
    <property type="match status" value="1"/>
</dbReference>
<dbReference type="PRINTS" id="PR00364">
    <property type="entry name" value="DISEASERSIST"/>
</dbReference>
<dbReference type="SUPFAM" id="SSF52540">
    <property type="entry name" value="P-loop containing nucleoside triphosphate hydrolases"/>
    <property type="match status" value="1"/>
</dbReference>
<feature type="DNA-binding region" description="OmpR/PhoB-type" evidence="5">
    <location>
        <begin position="1"/>
        <end position="104"/>
    </location>
</feature>
<dbReference type="SMART" id="SM00862">
    <property type="entry name" value="Trans_reg_C"/>
    <property type="match status" value="1"/>
</dbReference>
<dbReference type="EMBL" id="FZOR01000007">
    <property type="protein sequence ID" value="SNS68499.1"/>
    <property type="molecule type" value="Genomic_DNA"/>
</dbReference>
<keyword evidence="2" id="KW-0805">Transcription regulation</keyword>
<accession>A0A239GH74</accession>
<dbReference type="InterPro" id="IPR016032">
    <property type="entry name" value="Sig_transdc_resp-reg_C-effctor"/>
</dbReference>
<evidence type="ECO:0000313" key="7">
    <source>
        <dbReference type="EMBL" id="SNS68499.1"/>
    </source>
</evidence>
<dbReference type="InterPro" id="IPR036388">
    <property type="entry name" value="WH-like_DNA-bd_sf"/>
</dbReference>
<dbReference type="SUPFAM" id="SSF46894">
    <property type="entry name" value="C-terminal effector domain of the bipartite response regulators"/>
    <property type="match status" value="1"/>
</dbReference>
<reference evidence="7 8" key="1">
    <citation type="submission" date="2017-06" db="EMBL/GenBank/DDBJ databases">
        <authorList>
            <person name="Kim H.J."/>
            <person name="Triplett B.A."/>
        </authorList>
    </citation>
    <scope>NUCLEOTIDE SEQUENCE [LARGE SCALE GENOMIC DNA]</scope>
    <source>
        <strain evidence="7 8">DSM 44715</strain>
    </source>
</reference>
<dbReference type="GO" id="GO:0006355">
    <property type="term" value="P:regulation of DNA-templated transcription"/>
    <property type="evidence" value="ECO:0007669"/>
    <property type="project" value="InterPro"/>
</dbReference>
<dbReference type="OrthoDB" id="5521887at2"/>
<dbReference type="CDD" id="cd15831">
    <property type="entry name" value="BTAD"/>
    <property type="match status" value="1"/>
</dbReference>
<comment type="similarity">
    <text evidence="1">Belongs to the AfsR/DnrI/RedD regulatory family.</text>
</comment>
<dbReference type="InterPro" id="IPR027417">
    <property type="entry name" value="P-loop_NTPase"/>
</dbReference>
<dbReference type="PROSITE" id="PS51755">
    <property type="entry name" value="OMPR_PHOB"/>
    <property type="match status" value="1"/>
</dbReference>
<dbReference type="InterPro" id="IPR003593">
    <property type="entry name" value="AAA+_ATPase"/>
</dbReference>
<dbReference type="InterPro" id="IPR011990">
    <property type="entry name" value="TPR-like_helical_dom_sf"/>
</dbReference>
<dbReference type="InterPro" id="IPR005158">
    <property type="entry name" value="BTAD"/>
</dbReference>
<keyword evidence="8" id="KW-1185">Reference proteome</keyword>
<proteinExistence type="inferred from homology"/>
<evidence type="ECO:0000313" key="8">
    <source>
        <dbReference type="Proteomes" id="UP000198318"/>
    </source>
</evidence>
<evidence type="ECO:0000259" key="6">
    <source>
        <dbReference type="PROSITE" id="PS51755"/>
    </source>
</evidence>
<protein>
    <submittedName>
        <fullName evidence="7">DNA-binding transcriptional activator of the SARP family</fullName>
    </submittedName>
</protein>
<dbReference type="Pfam" id="PF03704">
    <property type="entry name" value="BTAD"/>
    <property type="match status" value="1"/>
</dbReference>
<dbReference type="Gene3D" id="3.40.50.300">
    <property type="entry name" value="P-loop containing nucleotide triphosphate hydrolases"/>
    <property type="match status" value="1"/>
</dbReference>
<evidence type="ECO:0000256" key="5">
    <source>
        <dbReference type="PROSITE-ProRule" id="PRU01091"/>
    </source>
</evidence>
<gene>
    <name evidence="7" type="ORF">SAMN05443665_1007201</name>
</gene>
<evidence type="ECO:0000256" key="3">
    <source>
        <dbReference type="ARBA" id="ARBA00023125"/>
    </source>
</evidence>
<dbReference type="Pfam" id="PF00931">
    <property type="entry name" value="NB-ARC"/>
    <property type="match status" value="1"/>
</dbReference>
<dbReference type="GO" id="GO:0003677">
    <property type="term" value="F:DNA binding"/>
    <property type="evidence" value="ECO:0007669"/>
    <property type="project" value="UniProtKB-UniRule"/>
</dbReference>
<dbReference type="RefSeq" id="WP_089325767.1">
    <property type="nucleotide sequence ID" value="NZ_FZOR01000007.1"/>
</dbReference>
<evidence type="ECO:0000256" key="1">
    <source>
        <dbReference type="ARBA" id="ARBA00005820"/>
    </source>
</evidence>
<keyword evidence="4" id="KW-0804">Transcription</keyword>
<dbReference type="InterPro" id="IPR001867">
    <property type="entry name" value="OmpR/PhoB-type_DNA-bd"/>
</dbReference>
<evidence type="ECO:0000256" key="2">
    <source>
        <dbReference type="ARBA" id="ARBA00023015"/>
    </source>
</evidence>
<dbReference type="SUPFAM" id="SSF48452">
    <property type="entry name" value="TPR-like"/>
    <property type="match status" value="1"/>
</dbReference>